<feature type="transmembrane region" description="Helical" evidence="12">
    <location>
        <begin position="387"/>
        <end position="414"/>
    </location>
</feature>
<dbReference type="Pfam" id="PF04602">
    <property type="entry name" value="Arabinose_trans"/>
    <property type="match status" value="1"/>
</dbReference>
<feature type="transmembrane region" description="Helical" evidence="12">
    <location>
        <begin position="434"/>
        <end position="454"/>
    </location>
</feature>
<feature type="transmembrane region" description="Helical" evidence="12">
    <location>
        <begin position="233"/>
        <end position="251"/>
    </location>
</feature>
<name>A0ABU7LFA0_9NOCA</name>
<evidence type="ECO:0000256" key="4">
    <source>
        <dbReference type="ARBA" id="ARBA00022475"/>
    </source>
</evidence>
<keyword evidence="8 12" id="KW-1133">Transmembrane helix</keyword>
<dbReference type="Pfam" id="PF17689">
    <property type="entry name" value="Arabino_trans_N"/>
    <property type="match status" value="1"/>
</dbReference>
<evidence type="ECO:0000256" key="3">
    <source>
        <dbReference type="ARBA" id="ARBA00008195"/>
    </source>
</evidence>
<evidence type="ECO:0000256" key="2">
    <source>
        <dbReference type="ARBA" id="ARBA00004651"/>
    </source>
</evidence>
<dbReference type="Gene3D" id="3.40.190.160">
    <property type="match status" value="1"/>
</dbReference>
<feature type="transmembrane region" description="Helical" evidence="12">
    <location>
        <begin position="336"/>
        <end position="355"/>
    </location>
</feature>
<feature type="compositionally biased region" description="Acidic residues" evidence="11">
    <location>
        <begin position="749"/>
        <end position="760"/>
    </location>
</feature>
<evidence type="ECO:0000256" key="6">
    <source>
        <dbReference type="ARBA" id="ARBA00022679"/>
    </source>
</evidence>
<dbReference type="Pfam" id="PF14896">
    <property type="entry name" value="Arabino_trans_C"/>
    <property type="match status" value="1"/>
</dbReference>
<evidence type="ECO:0000313" key="16">
    <source>
        <dbReference type="EMBL" id="MEE2060208.1"/>
    </source>
</evidence>
<accession>A0ABU7LFA0</accession>
<sequence length="1061" mass="112360">MTRARLIALLGALVGIVAALSIPFLPVTQTQGTLSWPQDGSSTSVTAPLVSYAPVELDITIPCAVAGGAEGGTIVSTSPQGAPNAERYGLVARVTTGSDARPATLEVIARNTMLLSVPVDELGAGCAVTVNSTPTRTVASVTGAGGSDTEQVFERDLRPQMVGVFTGLTGDLPDGLSVDATLDTRFTSSPTYLKLIAMIVAVLATALSLWSLHRLDTTDGRRSRRILPASWWSFRRVDGLVVGTLLLWHIIGANTADDGYQLGMARAAGEAGYMANYFRWFGVPESPFGTPFYDVLALMTHVSTASIWMRLPGLIAGLLAWWVISREVAPRIGAAVRRNSIPLWTGAFVFLAFWLPFNNGLRPEPIVATGVLLTWCSVERAIATRRLFPAAVAVLVGAVTVTAGPSGIICFAALIAGARPIARIVLARGREFGFFVVLAPIVAAGVVILAAVFADQTLAAVLEMQSAHVVGPSVPWFQEYLRYQYLLQITVDGSLARRFAMFTMILCLITVIVALLRRGGKIPGAASGPSRRLVGITLGAMVLMMFAPTKWTHHFGIYAGLAACVAIVAAVAVGPTVLRSRRNRALFAAAVLFTLTMSFIGPNGWWYVSSYGVPWWDKPPSVAGFGFSTVFFGLTVLALLLAAWWHIHPVASTRTDTPSRLWSIPPLTVAAAAMVLFEVLSLAKGAVSQYPAYSVARSNIDALAGSPCGLANDVLLEMNPNTGMLAPVSGDIANALVAEGGDGFSPDGVADDLTADDESADAGTANTVDSDNDQTAGGTAGTQGGTGQAGANGSTVALPFGLDPATTPVLGSYGGITGNVTTDWYRLPEQDAAGSRGDIVSISAAGRIFSVDADGTETYGQRIELEYGVTEGDTVRALGSALPIDIGPAPSWRNLRVPLDTLPAEADTVRIVAHDRDLAPEQWLAFTPPRVPQTQTAQAVLGTESPVLLDWAVGLNFPCQHQMLHSNGVAEIPEFRVLPDRVGAISTNLWQDHYGGGPLGWTEMLLGGRTISSYLDNDWDRDWGSIEQYRPLDASAEPAHVDTEKVNRTGWWTPGPIETSY</sequence>
<dbReference type="Proteomes" id="UP001336020">
    <property type="component" value="Unassembled WGS sequence"/>
</dbReference>
<keyword evidence="4" id="KW-1003">Cell membrane</keyword>
<feature type="transmembrane region" description="Helical" evidence="12">
    <location>
        <begin position="532"/>
        <end position="549"/>
    </location>
</feature>
<comment type="caution">
    <text evidence="16">The sequence shown here is derived from an EMBL/GenBank/DDBJ whole genome shotgun (WGS) entry which is preliminary data.</text>
</comment>
<keyword evidence="7 12" id="KW-0812">Transmembrane</keyword>
<evidence type="ECO:0000256" key="12">
    <source>
        <dbReference type="SAM" id="Phobius"/>
    </source>
</evidence>
<evidence type="ECO:0000256" key="10">
    <source>
        <dbReference type="ARBA" id="ARBA00023316"/>
    </source>
</evidence>
<evidence type="ECO:0000256" key="9">
    <source>
        <dbReference type="ARBA" id="ARBA00023136"/>
    </source>
</evidence>
<keyword evidence="10" id="KW-0961">Cell wall biogenesis/degradation</keyword>
<proteinExistence type="inferred from homology"/>
<feature type="transmembrane region" description="Helical" evidence="12">
    <location>
        <begin position="585"/>
        <end position="605"/>
    </location>
</feature>
<feature type="transmembrane region" description="Helical" evidence="12">
    <location>
        <begin position="625"/>
        <end position="647"/>
    </location>
</feature>
<keyword evidence="5" id="KW-0328">Glycosyltransferase</keyword>
<comment type="function">
    <text evidence="1">Arabinosyl transferase responsible for the polymerization of arabinose into the arabinan of arabinogalactan.</text>
</comment>
<keyword evidence="6" id="KW-0808">Transferase</keyword>
<dbReference type="InterPro" id="IPR007680">
    <property type="entry name" value="Arabino_trans_central"/>
</dbReference>
<feature type="transmembrane region" description="Helical" evidence="12">
    <location>
        <begin position="499"/>
        <end position="520"/>
    </location>
</feature>
<feature type="region of interest" description="Disordered" evidence="11">
    <location>
        <begin position="746"/>
        <end position="792"/>
    </location>
</feature>
<dbReference type="EMBL" id="JAUTXY010000011">
    <property type="protein sequence ID" value="MEE2060208.1"/>
    <property type="molecule type" value="Genomic_DNA"/>
</dbReference>
<organism evidence="16 17">
    <name type="scientific">Rhodococcus artemisiae</name>
    <dbReference type="NCBI Taxonomy" id="714159"/>
    <lineage>
        <taxon>Bacteria</taxon>
        <taxon>Bacillati</taxon>
        <taxon>Actinomycetota</taxon>
        <taxon>Actinomycetes</taxon>
        <taxon>Mycobacteriales</taxon>
        <taxon>Nocardiaceae</taxon>
        <taxon>Rhodococcus</taxon>
    </lineage>
</organism>
<gene>
    <name evidence="16" type="ORF">Q7514_22055</name>
</gene>
<reference evidence="16 17" key="1">
    <citation type="submission" date="2023-07" db="EMBL/GenBank/DDBJ databases">
        <authorList>
            <person name="Girao M."/>
            <person name="Carvalho M.F."/>
        </authorList>
    </citation>
    <scope>NUCLEOTIDE SEQUENCE [LARGE SCALE GENOMIC DNA]</scope>
    <source>
        <strain evidence="16 17">YIM65754</strain>
    </source>
</reference>
<comment type="similarity">
    <text evidence="3">Belongs to the emb family.</text>
</comment>
<dbReference type="InterPro" id="IPR027451">
    <property type="entry name" value="EmbABC_dom1"/>
</dbReference>
<evidence type="ECO:0000256" key="11">
    <source>
        <dbReference type="SAM" id="MobiDB-lite"/>
    </source>
</evidence>
<feature type="domain" description="Arabinofuranosyltransferase central" evidence="13">
    <location>
        <begin position="189"/>
        <end position="647"/>
    </location>
</feature>
<feature type="transmembrane region" description="Helical" evidence="12">
    <location>
        <begin position="192"/>
        <end position="212"/>
    </location>
</feature>
<dbReference type="InterPro" id="IPR040920">
    <property type="entry name" value="Arabino_trans_N"/>
</dbReference>
<feature type="transmembrane region" description="Helical" evidence="12">
    <location>
        <begin position="307"/>
        <end position="324"/>
    </location>
</feature>
<feature type="transmembrane region" description="Helical" evidence="12">
    <location>
        <begin position="555"/>
        <end position="578"/>
    </location>
</feature>
<evidence type="ECO:0000256" key="7">
    <source>
        <dbReference type="ARBA" id="ARBA00022692"/>
    </source>
</evidence>
<evidence type="ECO:0000259" key="15">
    <source>
        <dbReference type="Pfam" id="PF17689"/>
    </source>
</evidence>
<feature type="domain" description="Arabinosyltransferase C-terminal" evidence="14">
    <location>
        <begin position="679"/>
        <end position="1057"/>
    </location>
</feature>
<evidence type="ECO:0000259" key="14">
    <source>
        <dbReference type="Pfam" id="PF14896"/>
    </source>
</evidence>
<dbReference type="Gene3D" id="2.60.120.610">
    <property type="entry name" value="arabinofuranosyltransferase like domain"/>
    <property type="match status" value="1"/>
</dbReference>
<dbReference type="InterPro" id="IPR042486">
    <property type="entry name" value="Arabino_trans_C_2"/>
</dbReference>
<evidence type="ECO:0000313" key="17">
    <source>
        <dbReference type="Proteomes" id="UP001336020"/>
    </source>
</evidence>
<feature type="domain" description="Arabinosyltransferas concanavalin like" evidence="15">
    <location>
        <begin position="28"/>
        <end position="185"/>
    </location>
</feature>
<dbReference type="InterPro" id="IPR032731">
    <property type="entry name" value="Arabino_trans_C"/>
</dbReference>
<evidence type="ECO:0000256" key="8">
    <source>
        <dbReference type="ARBA" id="ARBA00022989"/>
    </source>
</evidence>
<feature type="compositionally biased region" description="Gly residues" evidence="11">
    <location>
        <begin position="778"/>
        <end position="790"/>
    </location>
</feature>
<comment type="subcellular location">
    <subcellularLocation>
        <location evidence="2">Cell membrane</location>
        <topology evidence="2">Multi-pass membrane protein</topology>
    </subcellularLocation>
</comment>
<feature type="transmembrane region" description="Helical" evidence="12">
    <location>
        <begin position="667"/>
        <end position="687"/>
    </location>
</feature>
<protein>
    <submittedName>
        <fullName evidence="16">Arabinosyltransferase domain-containing protein</fullName>
    </submittedName>
</protein>
<evidence type="ECO:0000256" key="1">
    <source>
        <dbReference type="ARBA" id="ARBA00003001"/>
    </source>
</evidence>
<evidence type="ECO:0000259" key="13">
    <source>
        <dbReference type="Pfam" id="PF04602"/>
    </source>
</evidence>
<dbReference type="Gene3D" id="2.60.120.940">
    <property type="entry name" value="EmbC, C-terminal domain, subdomain 2"/>
    <property type="match status" value="1"/>
</dbReference>
<keyword evidence="17" id="KW-1185">Reference proteome</keyword>
<evidence type="ECO:0000256" key="5">
    <source>
        <dbReference type="ARBA" id="ARBA00022676"/>
    </source>
</evidence>
<keyword evidence="9 12" id="KW-0472">Membrane</keyword>